<protein>
    <recommendedName>
        <fullName evidence="3">Uma2 family endonuclease</fullName>
    </recommendedName>
</protein>
<sequence length="193" mass="22479">MILTETIPASLIFEELDGRPLYRKGYKKVLENNLSPEEVMGCSFLQALIVRIISTYFAQMLQRNGYWVLTNEPGLHVSHGNNLTNDVAVFDKALIKNVFSKNYPDVPPKIVVEVDVKIEVGQFPSPEDYFFRKSEKMIEFGTERVIWILTENCKIMVMDQSREWSVYKWDEMVPVLDQYQFCLNDLLREEGVI</sequence>
<dbReference type="EMBL" id="PYAS01000006">
    <property type="protein sequence ID" value="PSL28446.1"/>
    <property type="molecule type" value="Genomic_DNA"/>
</dbReference>
<evidence type="ECO:0008006" key="3">
    <source>
        <dbReference type="Google" id="ProtNLM"/>
    </source>
</evidence>
<dbReference type="Gene3D" id="3.90.1570.10">
    <property type="entry name" value="tt1808, chain A"/>
    <property type="match status" value="1"/>
</dbReference>
<dbReference type="OrthoDB" id="942191at2"/>
<dbReference type="Proteomes" id="UP000241964">
    <property type="component" value="Unassembled WGS sequence"/>
</dbReference>
<name>A0A2P8G3D4_9BACT</name>
<reference evidence="1 2" key="1">
    <citation type="submission" date="2018-03" db="EMBL/GenBank/DDBJ databases">
        <title>Genomic Encyclopedia of Archaeal and Bacterial Type Strains, Phase II (KMG-II): from individual species to whole genera.</title>
        <authorList>
            <person name="Goeker M."/>
        </authorList>
    </citation>
    <scope>NUCLEOTIDE SEQUENCE [LARGE SCALE GENOMIC DNA]</scope>
    <source>
        <strain evidence="1 2">DSM 29057</strain>
    </source>
</reference>
<organism evidence="1 2">
    <name type="scientific">Dyadobacter jiangsuensis</name>
    <dbReference type="NCBI Taxonomy" id="1591085"/>
    <lineage>
        <taxon>Bacteria</taxon>
        <taxon>Pseudomonadati</taxon>
        <taxon>Bacteroidota</taxon>
        <taxon>Cytophagia</taxon>
        <taxon>Cytophagales</taxon>
        <taxon>Spirosomataceae</taxon>
        <taxon>Dyadobacter</taxon>
    </lineage>
</organism>
<keyword evidence="2" id="KW-1185">Reference proteome</keyword>
<dbReference type="RefSeq" id="WP_106595915.1">
    <property type="nucleotide sequence ID" value="NZ_PYAS01000006.1"/>
</dbReference>
<dbReference type="InterPro" id="IPR012296">
    <property type="entry name" value="Nuclease_put_TT1808"/>
</dbReference>
<accession>A0A2P8G3D4</accession>
<comment type="caution">
    <text evidence="1">The sequence shown here is derived from an EMBL/GenBank/DDBJ whole genome shotgun (WGS) entry which is preliminary data.</text>
</comment>
<evidence type="ECO:0000313" key="2">
    <source>
        <dbReference type="Proteomes" id="UP000241964"/>
    </source>
</evidence>
<dbReference type="AlphaFoldDB" id="A0A2P8G3D4"/>
<evidence type="ECO:0000313" key="1">
    <source>
        <dbReference type="EMBL" id="PSL28446.1"/>
    </source>
</evidence>
<gene>
    <name evidence="1" type="ORF">CLV60_10649</name>
</gene>
<proteinExistence type="predicted"/>